<dbReference type="Pfam" id="PF02195">
    <property type="entry name" value="ParB_N"/>
    <property type="match status" value="1"/>
</dbReference>
<dbReference type="AlphaFoldDB" id="A0A840SV32"/>
<dbReference type="PANTHER" id="PTHR33375:SF7">
    <property type="entry name" value="CHROMOSOME 2-PARTITIONING PROTEIN PARB-RELATED"/>
    <property type="match status" value="1"/>
</dbReference>
<name>A0A840SV32_9RHOB</name>
<dbReference type="SUPFAM" id="SSF110849">
    <property type="entry name" value="ParB/Sulfiredoxin"/>
    <property type="match status" value="1"/>
</dbReference>
<dbReference type="EMBL" id="JACHFM010000011">
    <property type="protein sequence ID" value="MBB5224598.1"/>
    <property type="molecule type" value="Genomic_DNA"/>
</dbReference>
<gene>
    <name evidence="2" type="ORF">HNP73_004569</name>
</gene>
<dbReference type="Proteomes" id="UP000549457">
    <property type="component" value="Unassembled WGS sequence"/>
</dbReference>
<dbReference type="Gene3D" id="1.10.10.2830">
    <property type="match status" value="1"/>
</dbReference>
<reference evidence="2 3" key="1">
    <citation type="submission" date="2020-08" db="EMBL/GenBank/DDBJ databases">
        <title>Genomic Encyclopedia of Type Strains, Phase IV (KMG-IV): sequencing the most valuable type-strain genomes for metagenomic binning, comparative biology and taxonomic classification.</title>
        <authorList>
            <person name="Goeker M."/>
        </authorList>
    </citation>
    <scope>NUCLEOTIDE SEQUENCE [LARGE SCALE GENOMIC DNA]</scope>
    <source>
        <strain evidence="2 3">DSM 101730</strain>
    </source>
</reference>
<sequence length="602" mass="65750">MMVVEQVSFADLYIHPLNPRLDPPQAEIDALAANIRELGLIQNLAGLRCDGGKVGVIAGGRRLRALAQLQDDARFATVPVKLADDEATAAVWAAAENSLRSALHPADEIHEYAMLREKGVGEAAIAIAFGVTKAHVKRRLRLAGLPEPVLAALRADRIGLTEAAVFVLCDDPARIEEVLTQIGGHPGRYSEDSIKRLLKAGAVRDTDRRARFVGVPAYREAGGRISTDLFGGEVYLDDVDILDACFAARFAELAEETRARDGWKWVQTSTESSAWGISDQLDAITLYPAEGALTEEETAWHAELALRAEGDGLDLAEAEELDRLTAILDGDYTPEQKRQAGVVLYLDYGGELRATHAMVLPGDQPAAAEAGIIKRALVAEADAAPEAAQDDAPRLSEALKQDLRAVRRGARQHAALQQPDLLVDLLAFHLQSNVGRAFSLHRYAVNVTPTTETGYAPDPRLLDTEAGRSNATDLAKAFRAFRKRGAEHVREVLTLELARLFDPSDYGNDMLAPVFDKLAKVEPRAVWTPTTENFFKRAPGGYLDALWCELRGIEADCTEARTFAKAKKGEKCARLETLFQPETEMPADQRARVAGWLPPEMF</sequence>
<dbReference type="Gene3D" id="3.90.1530.30">
    <property type="match status" value="1"/>
</dbReference>
<dbReference type="GO" id="GO:0007059">
    <property type="term" value="P:chromosome segregation"/>
    <property type="evidence" value="ECO:0007669"/>
    <property type="project" value="TreeGrafter"/>
</dbReference>
<evidence type="ECO:0000313" key="3">
    <source>
        <dbReference type="Proteomes" id="UP000549457"/>
    </source>
</evidence>
<protein>
    <submittedName>
        <fullName evidence="2">ParB family chromosome partitioning protein</fullName>
    </submittedName>
</protein>
<keyword evidence="3" id="KW-1185">Reference proteome</keyword>
<evidence type="ECO:0000259" key="1">
    <source>
        <dbReference type="SMART" id="SM00470"/>
    </source>
</evidence>
<dbReference type="CDD" id="cd16406">
    <property type="entry name" value="ParB_N_like"/>
    <property type="match status" value="1"/>
</dbReference>
<accession>A0A840SV32</accession>
<dbReference type="InterPro" id="IPR050336">
    <property type="entry name" value="Chromosome_partition/occlusion"/>
</dbReference>
<dbReference type="SUPFAM" id="SSF109709">
    <property type="entry name" value="KorB DNA-binding domain-like"/>
    <property type="match status" value="1"/>
</dbReference>
<dbReference type="InterPro" id="IPR036086">
    <property type="entry name" value="ParB/Sulfiredoxin_sf"/>
</dbReference>
<proteinExistence type="predicted"/>
<comment type="caution">
    <text evidence="2">The sequence shown here is derived from an EMBL/GenBank/DDBJ whole genome shotgun (WGS) entry which is preliminary data.</text>
</comment>
<dbReference type="PANTHER" id="PTHR33375">
    <property type="entry name" value="CHROMOSOME-PARTITIONING PROTEIN PARB-RELATED"/>
    <property type="match status" value="1"/>
</dbReference>
<dbReference type="InterPro" id="IPR003115">
    <property type="entry name" value="ParB_N"/>
</dbReference>
<dbReference type="GO" id="GO:0005694">
    <property type="term" value="C:chromosome"/>
    <property type="evidence" value="ECO:0007669"/>
    <property type="project" value="TreeGrafter"/>
</dbReference>
<evidence type="ECO:0000313" key="2">
    <source>
        <dbReference type="EMBL" id="MBB5224598.1"/>
    </source>
</evidence>
<dbReference type="SMART" id="SM00470">
    <property type="entry name" value="ParB"/>
    <property type="match status" value="1"/>
</dbReference>
<organism evidence="2 3">
    <name type="scientific">Amaricoccus macauensis</name>
    <dbReference type="NCBI Taxonomy" id="57001"/>
    <lineage>
        <taxon>Bacteria</taxon>
        <taxon>Pseudomonadati</taxon>
        <taxon>Pseudomonadota</taxon>
        <taxon>Alphaproteobacteria</taxon>
        <taxon>Rhodobacterales</taxon>
        <taxon>Paracoccaceae</taxon>
        <taxon>Amaricoccus</taxon>
    </lineage>
</organism>
<feature type="domain" description="ParB-like N-terminal" evidence="1">
    <location>
        <begin position="5"/>
        <end position="98"/>
    </location>
</feature>
<dbReference type="RefSeq" id="WP_184155570.1">
    <property type="nucleotide sequence ID" value="NZ_JACHFM010000011.1"/>
</dbReference>